<feature type="region of interest" description="Disordered" evidence="1">
    <location>
        <begin position="1127"/>
        <end position="1188"/>
    </location>
</feature>
<dbReference type="VEuPathDB" id="ToxoDB:CSUI_001932"/>
<evidence type="ECO:0000313" key="3">
    <source>
        <dbReference type="EMBL" id="PHJ24212.1"/>
    </source>
</evidence>
<dbReference type="EMBL" id="MIGC01000800">
    <property type="protein sequence ID" value="PHJ24212.1"/>
    <property type="molecule type" value="Genomic_DNA"/>
</dbReference>
<feature type="transmembrane region" description="Helical" evidence="2">
    <location>
        <begin position="350"/>
        <end position="367"/>
    </location>
</feature>
<feature type="region of interest" description="Disordered" evidence="1">
    <location>
        <begin position="1619"/>
        <end position="1648"/>
    </location>
</feature>
<feature type="compositionally biased region" description="Basic and acidic residues" evidence="1">
    <location>
        <begin position="685"/>
        <end position="698"/>
    </location>
</feature>
<evidence type="ECO:0000256" key="2">
    <source>
        <dbReference type="SAM" id="Phobius"/>
    </source>
</evidence>
<dbReference type="GeneID" id="94425346"/>
<feature type="transmembrane region" description="Helical" evidence="2">
    <location>
        <begin position="405"/>
        <end position="424"/>
    </location>
</feature>
<protein>
    <submittedName>
        <fullName evidence="3">Transmembrane protein</fullName>
    </submittedName>
</protein>
<feature type="compositionally biased region" description="Basic and acidic residues" evidence="1">
    <location>
        <begin position="1427"/>
        <end position="1446"/>
    </location>
</feature>
<feature type="region of interest" description="Disordered" evidence="1">
    <location>
        <begin position="1379"/>
        <end position="1456"/>
    </location>
</feature>
<feature type="region of interest" description="Disordered" evidence="1">
    <location>
        <begin position="1006"/>
        <end position="1042"/>
    </location>
</feature>
<feature type="compositionally biased region" description="Basic and acidic residues" evidence="1">
    <location>
        <begin position="1138"/>
        <end position="1154"/>
    </location>
</feature>
<feature type="compositionally biased region" description="Polar residues" evidence="1">
    <location>
        <begin position="970"/>
        <end position="984"/>
    </location>
</feature>
<feature type="transmembrane region" description="Helical" evidence="2">
    <location>
        <begin position="294"/>
        <end position="313"/>
    </location>
</feature>
<keyword evidence="4" id="KW-1185">Reference proteome</keyword>
<gene>
    <name evidence="3" type="ORF">CSUI_001932</name>
</gene>
<feature type="compositionally biased region" description="Basic and acidic residues" evidence="1">
    <location>
        <begin position="1294"/>
        <end position="1306"/>
    </location>
</feature>
<feature type="region of interest" description="Disordered" evidence="1">
    <location>
        <begin position="1281"/>
        <end position="1328"/>
    </location>
</feature>
<proteinExistence type="predicted"/>
<feature type="compositionally biased region" description="Basic and acidic residues" evidence="1">
    <location>
        <begin position="1814"/>
        <end position="1903"/>
    </location>
</feature>
<feature type="compositionally biased region" description="Pro residues" evidence="1">
    <location>
        <begin position="58"/>
        <end position="71"/>
    </location>
</feature>
<feature type="region of interest" description="Disordered" evidence="1">
    <location>
        <begin position="901"/>
        <end position="927"/>
    </location>
</feature>
<feature type="compositionally biased region" description="Basic and acidic residues" evidence="1">
    <location>
        <begin position="953"/>
        <end position="966"/>
    </location>
</feature>
<feature type="compositionally biased region" description="Acidic residues" evidence="1">
    <location>
        <begin position="1163"/>
        <end position="1173"/>
    </location>
</feature>
<feature type="compositionally biased region" description="Acidic residues" evidence="1">
    <location>
        <begin position="1447"/>
        <end position="1456"/>
    </location>
</feature>
<sequence>MSRGNPGPELGPVSNAGEEERTTSLELSRDSQSKNMEISKWIARNHPLPHEERKIGDCPPPPPPFDLPPAPSQSDLRLSLKVVDRTPPVSSSSSSSPLGIVSSGCSRPHPCPSHPNTGAVLPKTGPKISTSPPPHGGSSATTDEERSFQANLPDMSSPPIKIGSSPPPRRPPRPLSLRLPDPRTDVLSSSSSSSTLSPFNGSPIAAHKLTATAGGSRSPSHARFINRHKYREKTPAVESATCFSFLEFATRLSNLDCFLGEGLLGPVQGLCRRWKILPPCDMQRCRFPELFRVYRYRVFFFLFLACISLVIHQASGCCLSVIVSLTFASLWVAIGAMMCCSKTYKWTSNLLTGVFTICLVSTHPWLVSIRETLPFSESLHIFVGCAFLLILPQADQWVIRTHTRVLCHLTTTFLYVLSCVFSPYTSSPSSSLSDSGGAASSSSSSSSPSPVYTCTGALFWWIAHLLFYCSDFFLSEIFALSCMSEAEEASNFMVEQLFKCWSPGGINVVALTDKHRQCTWISKDAHQVFAPEVQQQAQRGAGGKPTTHHLYSSDRGSSRNACDELQGKGLFDTARNGGWKRSSDHDPTLGIESDGLPLSSPSACRGFLTKRRSSYHNLSSLPNSPCLSSSASSMIKKSETISPEVEIHSCSSSSFSPSNPSSFHLDSPSPGETPSSRSSPAKCLFDGRPETSLTHERASVSTDEDEESNGKTPYRTRKKKAFFKFIRQFFTFQKIRSLLLSHFTPSSYSDHHSLGRFSPYPNFVHQEPHPAHYYSSLFSLFDLVVSKIAYLFRRLAVLTPSRPYHRWLTGQKESPSQSFLQQHVQATTKTEGERADAALIGLSLDTWIHPDDRAVFAAIFERADGDTPGTPEFHYADSTPQSKPSPAKLLAELARRRLGAVASSSCSSSSAPGGAPSSGRRETTAAGLLQEDGRCIVRVLRPSSRLAGGGVGGREEMKRRGGKEYGDLSLHSNNEGGLSSSPSCYDGDQTLNSYRRKGSCSVILSPSRHKLSHSQGGRCPRREYDEEIRGGGPGRDEGGQPSFSSLAFSPCRDEEHRRYSDNDYLYYEVSVTPCRYPWTSSRVRLTRYNVSFYNIDERVRLQKQLESLVLAMSETLGIAAWAFDTHSDHSGCRKSRAKQGDEERGDDHHGDKGRRGSHRSSLESEDGDSEEDGSLSRPSLSPSNGLHKAALGGNGGLFLNQEEEKRRGELCKKTVCTPTNKEPLLSSSPSAIPGYGSPSRYSYIFTEQAYKKMTGREISTTEQMRLFQAGSALWYVHANRRQTRHAHPSSTAGDTRRITRSHESKKGRLGRAGDISSTDGKGSDLLCEGGEKIKTPLLHNGEEVSKKTPNLIEIHSKRGQQEVGDHKIKGRSAEISSSFAAHHAGTMVQQEERGLELREEGDVDEGMSSLQHTERDKRRTNQLYSREGGDHHHHPFDQKEFMKGKEDDGDERGDDDYEAALQGTWLQYFMEPGRGRLIQALKELFEEKKPFKLELPYERADGEMRWFKVAGYASSDSSLFWGLIQDATTDRTQLNEEERSRALLTLLTDCQFSGWGVADIGFETEQIIEASTSLNRLFGRDVKGHHYSIVIPSDVIPQLEAEGYCSEYKVALRVNHDHTRKKETDGEDEGGRGEEGEESSSCDQSCLMVPRSPHPPQRKLMSLTAVADPSDPSIAVFGVKELQQEGQGRAHPLSLLTDCQFDGWGVADIFETEQIIEASSSLNRLLRRDVRGLHYCIVIPPTVIPQLEAEGWCFEHPVVLRDLCEENHYHCYESNCPHERNGEETREKESHTTEREEERGRDRTGGSSCCHGASDGKKEGEEEEGREGGDEIKRIGERTRSRRGEEEEDKRCQRDGNDDGEEQHSYRVSIEGKQKGEGRGLQEREEERHVDHCRHTTTHGEKKEDEEERSCSSPSSPCTCTHHQVKGEKRSL</sequence>
<accession>A0A2C6LAS6</accession>
<feature type="region of interest" description="Disordered" evidence="1">
    <location>
        <begin position="533"/>
        <end position="561"/>
    </location>
</feature>
<feature type="compositionally biased region" description="Low complexity" evidence="1">
    <location>
        <begin position="901"/>
        <end position="918"/>
    </location>
</feature>
<feature type="region of interest" description="Disordered" evidence="1">
    <location>
        <begin position="573"/>
        <end position="595"/>
    </location>
</feature>
<organism evidence="3 4">
    <name type="scientific">Cystoisospora suis</name>
    <dbReference type="NCBI Taxonomy" id="483139"/>
    <lineage>
        <taxon>Eukaryota</taxon>
        <taxon>Sar</taxon>
        <taxon>Alveolata</taxon>
        <taxon>Apicomplexa</taxon>
        <taxon>Conoidasida</taxon>
        <taxon>Coccidia</taxon>
        <taxon>Eucoccidiorida</taxon>
        <taxon>Eimeriorina</taxon>
        <taxon>Sarcocystidae</taxon>
        <taxon>Cystoisospora</taxon>
    </lineage>
</organism>
<evidence type="ECO:0000313" key="4">
    <source>
        <dbReference type="Proteomes" id="UP000221165"/>
    </source>
</evidence>
<name>A0A2C6LAS6_9APIC</name>
<keyword evidence="2" id="KW-1133">Transmembrane helix</keyword>
<feature type="compositionally biased region" description="Polar residues" evidence="1">
    <location>
        <begin position="670"/>
        <end position="679"/>
    </location>
</feature>
<comment type="caution">
    <text evidence="3">The sequence shown here is derived from an EMBL/GenBank/DDBJ whole genome shotgun (WGS) entry which is preliminary data.</text>
</comment>
<evidence type="ECO:0000256" key="1">
    <source>
        <dbReference type="SAM" id="MobiDB-lite"/>
    </source>
</evidence>
<dbReference type="Proteomes" id="UP000221165">
    <property type="component" value="Unassembled WGS sequence"/>
</dbReference>
<feature type="compositionally biased region" description="Low complexity" evidence="1">
    <location>
        <begin position="1911"/>
        <end position="1921"/>
    </location>
</feature>
<feature type="compositionally biased region" description="Basic and acidic residues" evidence="1">
    <location>
        <begin position="1390"/>
        <end position="1400"/>
    </location>
</feature>
<feature type="compositionally biased region" description="Basic and acidic residues" evidence="1">
    <location>
        <begin position="1020"/>
        <end position="1038"/>
    </location>
</feature>
<feature type="compositionally biased region" description="Low complexity" evidence="1">
    <location>
        <begin position="87"/>
        <end position="106"/>
    </location>
</feature>
<feature type="region of interest" description="Disordered" evidence="1">
    <location>
        <begin position="649"/>
        <end position="713"/>
    </location>
</feature>
<feature type="region of interest" description="Disordered" evidence="1">
    <location>
        <begin position="1"/>
        <end position="201"/>
    </location>
</feature>
<reference evidence="3 4" key="1">
    <citation type="journal article" date="2017" name="Int. J. Parasitol.">
        <title>The genome of the protozoan parasite Cystoisospora suis and a reverse vaccinology approach to identify vaccine candidates.</title>
        <authorList>
            <person name="Palmieri N."/>
            <person name="Shrestha A."/>
            <person name="Ruttkowski B."/>
            <person name="Beck T."/>
            <person name="Vogl C."/>
            <person name="Tomley F."/>
            <person name="Blake D.P."/>
            <person name="Joachim A."/>
        </authorList>
    </citation>
    <scope>NUCLEOTIDE SEQUENCE [LARGE SCALE GENOMIC DNA]</scope>
    <source>
        <strain evidence="3 4">Wien I</strain>
    </source>
</reference>
<dbReference type="RefSeq" id="XP_067925885.1">
    <property type="nucleotide sequence ID" value="XM_068062135.1"/>
</dbReference>
<feature type="transmembrane region" description="Helical" evidence="2">
    <location>
        <begin position="379"/>
        <end position="398"/>
    </location>
</feature>
<feature type="compositionally biased region" description="Basic and acidic residues" evidence="1">
    <location>
        <begin position="1775"/>
        <end position="1804"/>
    </location>
</feature>
<feature type="region of interest" description="Disordered" evidence="1">
    <location>
        <begin position="1775"/>
        <end position="1932"/>
    </location>
</feature>
<keyword evidence="2" id="KW-0472">Membrane</keyword>
<dbReference type="Gene3D" id="3.30.450.20">
    <property type="entry name" value="PAS domain"/>
    <property type="match status" value="1"/>
</dbReference>
<feature type="compositionally biased region" description="Basic and acidic residues" evidence="1">
    <location>
        <begin position="1619"/>
        <end position="1634"/>
    </location>
</feature>
<feature type="compositionally biased region" description="Low complexity" evidence="1">
    <location>
        <begin position="649"/>
        <end position="663"/>
    </location>
</feature>
<feature type="region of interest" description="Disordered" evidence="1">
    <location>
        <begin position="946"/>
        <end position="984"/>
    </location>
</feature>
<dbReference type="OrthoDB" id="331853at2759"/>
<feature type="compositionally biased region" description="Basic and acidic residues" evidence="1">
    <location>
        <begin position="18"/>
        <end position="32"/>
    </location>
</feature>
<keyword evidence="2 3" id="KW-0812">Transmembrane</keyword>